<evidence type="ECO:0000313" key="1">
    <source>
        <dbReference type="EMBL" id="SFR29883.1"/>
    </source>
</evidence>
<accession>A0A1I6FIV2</accession>
<dbReference type="Proteomes" id="UP000198583">
    <property type="component" value="Unassembled WGS sequence"/>
</dbReference>
<sequence length="91" mass="9970">MIARIAVWEPMPDDDRQWVIDAAKTVPGVLDAYHLLDPATGNGLSIAFFEDETDPAAVKAAIAQRAEAIGWNNVPRPAPKSETIYRVIRKG</sequence>
<dbReference type="RefSeq" id="WP_218164774.1">
    <property type="nucleotide sequence ID" value="NZ_FOYL01000022.1"/>
</dbReference>
<evidence type="ECO:0000313" key="2">
    <source>
        <dbReference type="Proteomes" id="UP000198583"/>
    </source>
</evidence>
<proteinExistence type="predicted"/>
<keyword evidence="2" id="KW-1185">Reference proteome</keyword>
<dbReference type="EMBL" id="FOYL01000022">
    <property type="protein sequence ID" value="SFR29883.1"/>
    <property type="molecule type" value="Genomic_DNA"/>
</dbReference>
<gene>
    <name evidence="1" type="ORF">SAMN04488564_12272</name>
</gene>
<reference evidence="2" key="1">
    <citation type="submission" date="2016-10" db="EMBL/GenBank/DDBJ databases">
        <authorList>
            <person name="Varghese N."/>
            <person name="Submissions S."/>
        </authorList>
    </citation>
    <scope>NUCLEOTIDE SEQUENCE [LARGE SCALE GENOMIC DNA]</scope>
    <source>
        <strain evidence="2">DSM 44232</strain>
    </source>
</reference>
<dbReference type="AlphaFoldDB" id="A0A1I6FIV2"/>
<dbReference type="STRING" id="84724.SAMN04488564_12272"/>
<organism evidence="1 2">
    <name type="scientific">Lentzea waywayandensis</name>
    <dbReference type="NCBI Taxonomy" id="84724"/>
    <lineage>
        <taxon>Bacteria</taxon>
        <taxon>Bacillati</taxon>
        <taxon>Actinomycetota</taxon>
        <taxon>Actinomycetes</taxon>
        <taxon>Pseudonocardiales</taxon>
        <taxon>Pseudonocardiaceae</taxon>
        <taxon>Lentzea</taxon>
    </lineage>
</organism>
<name>A0A1I6FIV2_9PSEU</name>
<protein>
    <submittedName>
        <fullName evidence="1">Uncharacterized protein</fullName>
    </submittedName>
</protein>